<evidence type="ECO:0000259" key="1">
    <source>
        <dbReference type="Pfam" id="PF06742"/>
    </source>
</evidence>
<dbReference type="Gene3D" id="2.60.120.600">
    <property type="entry name" value="Domain of unknown function DUF1214, C-terminal domain"/>
    <property type="match status" value="1"/>
</dbReference>
<dbReference type="InterPro" id="IPR010621">
    <property type="entry name" value="DUF1214"/>
</dbReference>
<sequence length="195" mass="20206">MFRVPLLIAIALVIAFGGGIWSTLAALNATTGFGAIKLGAWEAFPDAQTAIADPYAKSHRANAGRLLYANAEGLAFTATVDDTGERLFGNCTYTITGHTPPARFWTLFAAGPGAPAPSIQSDLPTAVNSRTVLHDADGGFRIGLGRNAIAGNWLAVPDESTFRLTLTLLDTPTAGSSGLIDLSMPSITKTGCGNV</sequence>
<organism evidence="2 3">
    <name type="scientific">Rhizobium deserti</name>
    <dbReference type="NCBI Taxonomy" id="2547961"/>
    <lineage>
        <taxon>Bacteria</taxon>
        <taxon>Pseudomonadati</taxon>
        <taxon>Pseudomonadota</taxon>
        <taxon>Alphaproteobacteria</taxon>
        <taxon>Hyphomicrobiales</taxon>
        <taxon>Rhizobiaceae</taxon>
        <taxon>Rhizobium/Agrobacterium group</taxon>
        <taxon>Rhizobium</taxon>
    </lineage>
</organism>
<dbReference type="InterPro" id="IPR037049">
    <property type="entry name" value="DUF1214_C_sf"/>
</dbReference>
<dbReference type="RefSeq" id="WP_133316032.1">
    <property type="nucleotide sequence ID" value="NZ_SMTL01000002.1"/>
</dbReference>
<evidence type="ECO:0000313" key="3">
    <source>
        <dbReference type="Proteomes" id="UP000295238"/>
    </source>
</evidence>
<comment type="caution">
    <text evidence="2">The sequence shown here is derived from an EMBL/GenBank/DDBJ whole genome shotgun (WGS) entry which is preliminary data.</text>
</comment>
<evidence type="ECO:0000313" key="2">
    <source>
        <dbReference type="EMBL" id="TDK37265.1"/>
    </source>
</evidence>
<dbReference type="Pfam" id="PF06742">
    <property type="entry name" value="DUF1214"/>
    <property type="match status" value="1"/>
</dbReference>
<dbReference type="SUPFAM" id="SSF160935">
    <property type="entry name" value="VPA0735-like"/>
    <property type="match status" value="1"/>
</dbReference>
<name>A0A4V3APL3_9HYPH</name>
<dbReference type="Proteomes" id="UP000295238">
    <property type="component" value="Unassembled WGS sequence"/>
</dbReference>
<dbReference type="EMBL" id="SMTL01000002">
    <property type="protein sequence ID" value="TDK37265.1"/>
    <property type="molecule type" value="Genomic_DNA"/>
</dbReference>
<reference evidence="2 3" key="1">
    <citation type="submission" date="2019-03" db="EMBL/GenBank/DDBJ databases">
        <title>Rhizobium sp. nov., an bacterium isolated from biocrust in Mu Us Desert.</title>
        <authorList>
            <person name="Lixiong L."/>
        </authorList>
    </citation>
    <scope>NUCLEOTIDE SEQUENCE [LARGE SCALE GENOMIC DNA]</scope>
    <source>
        <strain evidence="2 3">SPY-1</strain>
    </source>
</reference>
<dbReference type="AlphaFoldDB" id="A0A4V3APL3"/>
<protein>
    <submittedName>
        <fullName evidence="2">DUF1214 domain-containing protein</fullName>
    </submittedName>
</protein>
<keyword evidence="3" id="KW-1185">Reference proteome</keyword>
<gene>
    <name evidence="2" type="ORF">E2F50_10310</name>
</gene>
<dbReference type="PIRSF" id="PIRSF009471">
    <property type="entry name" value="UCP009471"/>
    <property type="match status" value="1"/>
</dbReference>
<dbReference type="InterPro" id="IPR012038">
    <property type="entry name" value="UCP009471"/>
</dbReference>
<proteinExistence type="predicted"/>
<feature type="domain" description="DUF1214" evidence="1">
    <location>
        <begin position="72"/>
        <end position="171"/>
    </location>
</feature>
<accession>A0A4V3APL3</accession>
<dbReference type="OrthoDB" id="7837485at2"/>